<dbReference type="RefSeq" id="WP_143079848.1">
    <property type="nucleotide sequence ID" value="NZ_MEHT01000001.1"/>
</dbReference>
<gene>
    <name evidence="1" type="ORF">LY56_02430</name>
</gene>
<accession>A0A2W7QAY5</accession>
<dbReference type="EMBL" id="QKZQ01000011">
    <property type="protein sequence ID" value="PZX41227.1"/>
    <property type="molecule type" value="Genomic_DNA"/>
</dbReference>
<reference evidence="1 2" key="1">
    <citation type="submission" date="2018-06" db="EMBL/GenBank/DDBJ databases">
        <title>Genomic Encyclopedia of Archaeal and Bacterial Type Strains, Phase II (KMG-II): from individual species to whole genera.</title>
        <authorList>
            <person name="Goeker M."/>
        </authorList>
    </citation>
    <scope>NUCLEOTIDE SEQUENCE [LARGE SCALE GENOMIC DNA]</scope>
    <source>
        <strain evidence="1 2">DSM 13087</strain>
    </source>
</reference>
<comment type="caution">
    <text evidence="1">The sequence shown here is derived from an EMBL/GenBank/DDBJ whole genome shotgun (WGS) entry which is preliminary data.</text>
</comment>
<evidence type="ECO:0000313" key="1">
    <source>
        <dbReference type="EMBL" id="PZX41227.1"/>
    </source>
</evidence>
<name>A0A2W7QAY5_9RHOB</name>
<protein>
    <submittedName>
        <fullName evidence="1">Uncharacterized protein</fullName>
    </submittedName>
</protein>
<evidence type="ECO:0000313" key="2">
    <source>
        <dbReference type="Proteomes" id="UP000249364"/>
    </source>
</evidence>
<dbReference type="STRING" id="121821.GCA_001870675_00062"/>
<sequence>MHSVTTVPASTLILDRILAALAAIGAGFDRLYAAINVSNAYEDGREPAYSDLKTLGIVD</sequence>
<proteinExistence type="predicted"/>
<organism evidence="1 2">
    <name type="scientific">Roseinatronobacter thiooxidans</name>
    <dbReference type="NCBI Taxonomy" id="121821"/>
    <lineage>
        <taxon>Bacteria</taxon>
        <taxon>Pseudomonadati</taxon>
        <taxon>Pseudomonadota</taxon>
        <taxon>Alphaproteobacteria</taxon>
        <taxon>Rhodobacterales</taxon>
        <taxon>Paracoccaceae</taxon>
        <taxon>Roseinatronobacter</taxon>
    </lineage>
</organism>
<keyword evidence="2" id="KW-1185">Reference proteome</keyword>
<dbReference type="Proteomes" id="UP000249364">
    <property type="component" value="Unassembled WGS sequence"/>
</dbReference>
<dbReference type="AlphaFoldDB" id="A0A2W7QAY5"/>